<dbReference type="RefSeq" id="WP_100378488.1">
    <property type="nucleotide sequence ID" value="NZ_CBCSBW010000004.1"/>
</dbReference>
<keyword evidence="1" id="KW-0732">Signal</keyword>
<dbReference type="AlphaFoldDB" id="A0A2M8VXY6"/>
<dbReference type="OrthoDB" id="9132359at2"/>
<protein>
    <submittedName>
        <fullName evidence="2">Uncharacterized protein</fullName>
    </submittedName>
</protein>
<keyword evidence="3" id="KW-1185">Reference proteome</keyword>
<dbReference type="Proteomes" id="UP000229366">
    <property type="component" value="Unassembled WGS sequence"/>
</dbReference>
<evidence type="ECO:0000313" key="3">
    <source>
        <dbReference type="Proteomes" id="UP000229366"/>
    </source>
</evidence>
<accession>A0A2M8VXY6</accession>
<evidence type="ECO:0000256" key="1">
    <source>
        <dbReference type="SAM" id="SignalP"/>
    </source>
</evidence>
<sequence length="99" mass="10801">MKKILLALVTASVAAFAYANSASDSSELLSQQCKISAQAVSSLKELRYGNTSIRKDVTGLINMSLKVQENRDAAQQTLNKMVDDRINTISALEEKYCSV</sequence>
<dbReference type="EMBL" id="PGTX01000001">
    <property type="protein sequence ID" value="PJI82711.1"/>
    <property type="molecule type" value="Genomic_DNA"/>
</dbReference>
<reference evidence="2 3" key="1">
    <citation type="submission" date="2017-11" db="EMBL/GenBank/DDBJ databases">
        <title>Genomic Encyclopedia of Type Strains, Phase III (KMG-III): the genomes of soil and plant-associated and newly described type strains.</title>
        <authorList>
            <person name="Whitman W."/>
        </authorList>
    </citation>
    <scope>NUCLEOTIDE SEQUENCE [LARGE SCALE GENOMIC DNA]</scope>
    <source>
        <strain evidence="2 3">UB-Domo-W1</strain>
    </source>
</reference>
<proteinExistence type="predicted"/>
<organism evidence="2 3">
    <name type="scientific">Polynucleobacter brandtiae</name>
    <dbReference type="NCBI Taxonomy" id="1938816"/>
    <lineage>
        <taxon>Bacteria</taxon>
        <taxon>Pseudomonadati</taxon>
        <taxon>Pseudomonadota</taxon>
        <taxon>Betaproteobacteria</taxon>
        <taxon>Burkholderiales</taxon>
        <taxon>Burkholderiaceae</taxon>
        <taxon>Polynucleobacter</taxon>
    </lineage>
</organism>
<evidence type="ECO:0000313" key="2">
    <source>
        <dbReference type="EMBL" id="PJI82711.1"/>
    </source>
</evidence>
<feature type="signal peptide" evidence="1">
    <location>
        <begin position="1"/>
        <end position="19"/>
    </location>
</feature>
<comment type="caution">
    <text evidence="2">The sequence shown here is derived from an EMBL/GenBank/DDBJ whole genome shotgun (WGS) entry which is preliminary data.</text>
</comment>
<gene>
    <name evidence="2" type="ORF">B0G85_0091</name>
</gene>
<feature type="chain" id="PRO_5014831786" evidence="1">
    <location>
        <begin position="20"/>
        <end position="99"/>
    </location>
</feature>
<name>A0A2M8VXY6_9BURK</name>